<sequence length="77" mass="8670">MKFTLKIIFLTLDDVQVFPSKFQASVKIHRWFGGVSSKNQAPYHHTLSRNPSKSCRYLSSASGIMAYLVVVDACFVT</sequence>
<evidence type="ECO:0000313" key="1">
    <source>
        <dbReference type="EMBL" id="OTG02383.1"/>
    </source>
</evidence>
<dbReference type="AlphaFoldDB" id="A0A251SV03"/>
<proteinExistence type="predicted"/>
<gene>
    <name evidence="1" type="ORF">HannXRQ_Chr13g0412441</name>
</gene>
<evidence type="ECO:0000313" key="2">
    <source>
        <dbReference type="Proteomes" id="UP000215914"/>
    </source>
</evidence>
<keyword evidence="2" id="KW-1185">Reference proteome</keyword>
<accession>A0A251SV03</accession>
<name>A0A251SV03_HELAN</name>
<reference evidence="2" key="1">
    <citation type="journal article" date="2017" name="Nature">
        <title>The sunflower genome provides insights into oil metabolism, flowering and Asterid evolution.</title>
        <authorList>
            <person name="Badouin H."/>
            <person name="Gouzy J."/>
            <person name="Grassa C.J."/>
            <person name="Murat F."/>
            <person name="Staton S.E."/>
            <person name="Cottret L."/>
            <person name="Lelandais-Briere C."/>
            <person name="Owens G.L."/>
            <person name="Carrere S."/>
            <person name="Mayjonade B."/>
            <person name="Legrand L."/>
            <person name="Gill N."/>
            <person name="Kane N.C."/>
            <person name="Bowers J.E."/>
            <person name="Hubner S."/>
            <person name="Bellec A."/>
            <person name="Berard A."/>
            <person name="Berges H."/>
            <person name="Blanchet N."/>
            <person name="Boniface M.C."/>
            <person name="Brunel D."/>
            <person name="Catrice O."/>
            <person name="Chaidir N."/>
            <person name="Claudel C."/>
            <person name="Donnadieu C."/>
            <person name="Faraut T."/>
            <person name="Fievet G."/>
            <person name="Helmstetter N."/>
            <person name="King M."/>
            <person name="Knapp S.J."/>
            <person name="Lai Z."/>
            <person name="Le Paslier M.C."/>
            <person name="Lippi Y."/>
            <person name="Lorenzon L."/>
            <person name="Mandel J.R."/>
            <person name="Marage G."/>
            <person name="Marchand G."/>
            <person name="Marquand E."/>
            <person name="Bret-Mestries E."/>
            <person name="Morien E."/>
            <person name="Nambeesan S."/>
            <person name="Nguyen T."/>
            <person name="Pegot-Espagnet P."/>
            <person name="Pouilly N."/>
            <person name="Raftis F."/>
            <person name="Sallet E."/>
            <person name="Schiex T."/>
            <person name="Thomas J."/>
            <person name="Vandecasteele C."/>
            <person name="Vares D."/>
            <person name="Vear F."/>
            <person name="Vautrin S."/>
            <person name="Crespi M."/>
            <person name="Mangin B."/>
            <person name="Burke J.M."/>
            <person name="Salse J."/>
            <person name="Munos S."/>
            <person name="Vincourt P."/>
            <person name="Rieseberg L.H."/>
            <person name="Langlade N.B."/>
        </authorList>
    </citation>
    <scope>NUCLEOTIDE SEQUENCE [LARGE SCALE GENOMIC DNA]</scope>
    <source>
        <strain evidence="2">cv. SF193</strain>
    </source>
</reference>
<dbReference type="Proteomes" id="UP000215914">
    <property type="component" value="Chromosome 13"/>
</dbReference>
<organism evidence="1 2">
    <name type="scientific">Helianthus annuus</name>
    <name type="common">Common sunflower</name>
    <dbReference type="NCBI Taxonomy" id="4232"/>
    <lineage>
        <taxon>Eukaryota</taxon>
        <taxon>Viridiplantae</taxon>
        <taxon>Streptophyta</taxon>
        <taxon>Embryophyta</taxon>
        <taxon>Tracheophyta</taxon>
        <taxon>Spermatophyta</taxon>
        <taxon>Magnoliopsida</taxon>
        <taxon>eudicotyledons</taxon>
        <taxon>Gunneridae</taxon>
        <taxon>Pentapetalae</taxon>
        <taxon>asterids</taxon>
        <taxon>campanulids</taxon>
        <taxon>Asterales</taxon>
        <taxon>Asteraceae</taxon>
        <taxon>Asteroideae</taxon>
        <taxon>Heliantheae alliance</taxon>
        <taxon>Heliantheae</taxon>
        <taxon>Helianthus</taxon>
    </lineage>
</organism>
<dbReference type="EMBL" id="CM007902">
    <property type="protein sequence ID" value="OTG02383.1"/>
    <property type="molecule type" value="Genomic_DNA"/>
</dbReference>
<protein>
    <submittedName>
        <fullName evidence="1">Uncharacterized protein</fullName>
    </submittedName>
</protein>
<dbReference type="InParanoid" id="A0A251SV03"/>